<evidence type="ECO:0000256" key="17">
    <source>
        <dbReference type="RuleBase" id="RU364087"/>
    </source>
</evidence>
<keyword evidence="7 17" id="KW-0235">DNA replication</keyword>
<keyword evidence="12 17" id="KW-0460">Magnesium</keyword>
<dbReference type="Proteomes" id="UP001198862">
    <property type="component" value="Unassembled WGS sequence"/>
</dbReference>
<dbReference type="InterPro" id="IPR006054">
    <property type="entry name" value="DnaQ"/>
</dbReference>
<comment type="function">
    <text evidence="15 17">DNA polymerase III is a complex, multichain enzyme responsible for most of the replicative synthesis in bacteria. The epsilon subunit contain the editing function and is a proofreading 3'-5' exonuclease.</text>
</comment>
<evidence type="ECO:0000256" key="11">
    <source>
        <dbReference type="ARBA" id="ARBA00022839"/>
    </source>
</evidence>
<dbReference type="EC" id="2.7.7.7" evidence="3 17"/>
<evidence type="ECO:0000256" key="13">
    <source>
        <dbReference type="ARBA" id="ARBA00022932"/>
    </source>
</evidence>
<evidence type="ECO:0000256" key="1">
    <source>
        <dbReference type="ARBA" id="ARBA00001936"/>
    </source>
</evidence>
<dbReference type="RefSeq" id="WP_230550489.1">
    <property type="nucleotide sequence ID" value="NZ_JAJISD010000003.1"/>
</dbReference>
<dbReference type="InterPro" id="IPR036397">
    <property type="entry name" value="RNaseH_sf"/>
</dbReference>
<keyword evidence="6 17" id="KW-0548">Nucleotidyltransferase</keyword>
<evidence type="ECO:0000256" key="3">
    <source>
        <dbReference type="ARBA" id="ARBA00012417"/>
    </source>
</evidence>
<evidence type="ECO:0000313" key="19">
    <source>
        <dbReference type="EMBL" id="MCC8429282.1"/>
    </source>
</evidence>
<keyword evidence="5 17" id="KW-0808">Transferase</keyword>
<evidence type="ECO:0000256" key="8">
    <source>
        <dbReference type="ARBA" id="ARBA00022722"/>
    </source>
</evidence>
<evidence type="ECO:0000256" key="2">
    <source>
        <dbReference type="ARBA" id="ARBA00001946"/>
    </source>
</evidence>
<keyword evidence="8 17" id="KW-0540">Nuclease</keyword>
<dbReference type="NCBIfam" id="TIGR01406">
    <property type="entry name" value="dnaQ_proteo"/>
    <property type="match status" value="1"/>
</dbReference>
<evidence type="ECO:0000256" key="9">
    <source>
        <dbReference type="ARBA" id="ARBA00022723"/>
    </source>
</evidence>
<sequence>MREVVLDTETTGLDPLAGNRVVEIGCIELVNLVATGRSLQLYLNPEMPMPAGAQEVHGLTDEFLADKPLFADKVDELLEFLGDAQLVIHNAQFDLGFLNAELNRLGRPKLSNAYVDTVSMARRKFPGQRASLDSLCDRFGIDNTKRTKHGALLDSELLAEVYLELSGGRQRDLGLAPEMAAAGVPGAAVQTRTLRPPRPHAASAAELAAHADFLKTISEPLWLKVEA</sequence>
<gene>
    <name evidence="17 19" type="primary">dnaQ</name>
    <name evidence="19" type="ORF">LJ725_09900</name>
</gene>
<keyword evidence="11 17" id="KW-0269">Exonuclease</keyword>
<evidence type="ECO:0000256" key="5">
    <source>
        <dbReference type="ARBA" id="ARBA00022679"/>
    </source>
</evidence>
<comment type="caution">
    <text evidence="19">The sequence shown here is derived from an EMBL/GenBank/DDBJ whole genome shotgun (WGS) entry which is preliminary data.</text>
</comment>
<keyword evidence="13 17" id="KW-0239">DNA-directed DNA polymerase</keyword>
<evidence type="ECO:0000256" key="12">
    <source>
        <dbReference type="ARBA" id="ARBA00022842"/>
    </source>
</evidence>
<keyword evidence="10 17" id="KW-0378">Hydrolase</keyword>
<comment type="cofactor">
    <cofactor evidence="1 17">
        <name>Mn(2+)</name>
        <dbReference type="ChEBI" id="CHEBI:29035"/>
    </cofactor>
</comment>
<dbReference type="NCBIfam" id="TIGR00573">
    <property type="entry name" value="dnaq"/>
    <property type="match status" value="1"/>
</dbReference>
<keyword evidence="9 17" id="KW-0479">Metal-binding</keyword>
<name>A0ABS8KU58_9HYPH</name>
<comment type="catalytic activity">
    <reaction evidence="16 17">
        <text>DNA(n) + a 2'-deoxyribonucleoside 5'-triphosphate = DNA(n+1) + diphosphate</text>
        <dbReference type="Rhea" id="RHEA:22508"/>
        <dbReference type="Rhea" id="RHEA-COMP:17339"/>
        <dbReference type="Rhea" id="RHEA-COMP:17340"/>
        <dbReference type="ChEBI" id="CHEBI:33019"/>
        <dbReference type="ChEBI" id="CHEBI:61560"/>
        <dbReference type="ChEBI" id="CHEBI:173112"/>
        <dbReference type="EC" id="2.7.7.7"/>
    </reaction>
</comment>
<dbReference type="CDD" id="cd06131">
    <property type="entry name" value="DNA_pol_III_epsilon_Ecoli_like"/>
    <property type="match status" value="1"/>
</dbReference>
<evidence type="ECO:0000256" key="14">
    <source>
        <dbReference type="ARBA" id="ARBA00023211"/>
    </source>
</evidence>
<dbReference type="InterPro" id="IPR013520">
    <property type="entry name" value="Ribonucl_H"/>
</dbReference>
<evidence type="ECO:0000256" key="6">
    <source>
        <dbReference type="ARBA" id="ARBA00022695"/>
    </source>
</evidence>
<reference evidence="19 20" key="1">
    <citation type="submission" date="2021-11" db="EMBL/GenBank/DDBJ databases">
        <authorList>
            <person name="Lee D.-H."/>
            <person name="Kim S.-B."/>
        </authorList>
    </citation>
    <scope>NUCLEOTIDE SEQUENCE [LARGE SCALE GENOMIC DNA]</scope>
    <source>
        <strain evidence="19 20">KCTC 52223</strain>
    </source>
</reference>
<comment type="cofactor">
    <cofactor evidence="2 17">
        <name>Mg(2+)</name>
        <dbReference type="ChEBI" id="CHEBI:18420"/>
    </cofactor>
</comment>
<evidence type="ECO:0000256" key="15">
    <source>
        <dbReference type="ARBA" id="ARBA00025483"/>
    </source>
</evidence>
<dbReference type="Gene3D" id="3.30.420.10">
    <property type="entry name" value="Ribonuclease H-like superfamily/Ribonuclease H"/>
    <property type="match status" value="1"/>
</dbReference>
<dbReference type="PANTHER" id="PTHR30231:SF41">
    <property type="entry name" value="DNA POLYMERASE III SUBUNIT EPSILON"/>
    <property type="match status" value="1"/>
</dbReference>
<keyword evidence="14 17" id="KW-0464">Manganese</keyword>
<dbReference type="InterPro" id="IPR012337">
    <property type="entry name" value="RNaseH-like_sf"/>
</dbReference>
<evidence type="ECO:0000256" key="7">
    <source>
        <dbReference type="ARBA" id="ARBA00022705"/>
    </source>
</evidence>
<evidence type="ECO:0000256" key="10">
    <source>
        <dbReference type="ARBA" id="ARBA00022801"/>
    </source>
</evidence>
<accession>A0ABS8KU58</accession>
<evidence type="ECO:0000259" key="18">
    <source>
        <dbReference type="SMART" id="SM00479"/>
    </source>
</evidence>
<dbReference type="EMBL" id="JAJISD010000003">
    <property type="protein sequence ID" value="MCC8429282.1"/>
    <property type="molecule type" value="Genomic_DNA"/>
</dbReference>
<dbReference type="PANTHER" id="PTHR30231">
    <property type="entry name" value="DNA POLYMERASE III SUBUNIT EPSILON"/>
    <property type="match status" value="1"/>
</dbReference>
<evidence type="ECO:0000313" key="20">
    <source>
        <dbReference type="Proteomes" id="UP001198862"/>
    </source>
</evidence>
<feature type="domain" description="Exonuclease" evidence="18">
    <location>
        <begin position="2"/>
        <end position="171"/>
    </location>
</feature>
<dbReference type="InterPro" id="IPR006309">
    <property type="entry name" value="DnaQ_proteo"/>
</dbReference>
<organism evidence="19 20">
    <name type="scientific">Reyranella aquatilis</name>
    <dbReference type="NCBI Taxonomy" id="2035356"/>
    <lineage>
        <taxon>Bacteria</taxon>
        <taxon>Pseudomonadati</taxon>
        <taxon>Pseudomonadota</taxon>
        <taxon>Alphaproteobacteria</taxon>
        <taxon>Hyphomicrobiales</taxon>
        <taxon>Reyranellaceae</taxon>
        <taxon>Reyranella</taxon>
    </lineage>
</organism>
<keyword evidence="20" id="KW-1185">Reference proteome</keyword>
<comment type="subunit">
    <text evidence="17">DNA polymerase III contains a core (composed of alpha, epsilon and theta chains) that associates with a tau subunit. This core dimerizes to form the POLIII' complex. PolIII' associates with the gamma complex (composed of gamma, delta, delta', psi and chi chains) and with the beta chain to form the complete DNA polymerase III complex.</text>
</comment>
<dbReference type="GO" id="GO:0003887">
    <property type="term" value="F:DNA-directed DNA polymerase activity"/>
    <property type="evidence" value="ECO:0007669"/>
    <property type="project" value="UniProtKB-EC"/>
</dbReference>
<protein>
    <recommendedName>
        <fullName evidence="4 17">DNA polymerase III subunit epsilon</fullName>
        <ecNumber evidence="3 17">2.7.7.7</ecNumber>
    </recommendedName>
</protein>
<dbReference type="SMART" id="SM00479">
    <property type="entry name" value="EXOIII"/>
    <property type="match status" value="1"/>
</dbReference>
<proteinExistence type="predicted"/>
<dbReference type="SUPFAM" id="SSF53098">
    <property type="entry name" value="Ribonuclease H-like"/>
    <property type="match status" value="1"/>
</dbReference>
<evidence type="ECO:0000256" key="4">
    <source>
        <dbReference type="ARBA" id="ARBA00020352"/>
    </source>
</evidence>
<evidence type="ECO:0000256" key="16">
    <source>
        <dbReference type="ARBA" id="ARBA00049244"/>
    </source>
</evidence>
<dbReference type="Pfam" id="PF00929">
    <property type="entry name" value="RNase_T"/>
    <property type="match status" value="1"/>
</dbReference>
<dbReference type="NCBIfam" id="NF004316">
    <property type="entry name" value="PRK05711.1"/>
    <property type="match status" value="1"/>
</dbReference>